<evidence type="ECO:0000313" key="4">
    <source>
        <dbReference type="Proteomes" id="UP000298381"/>
    </source>
</evidence>
<accession>A0A4Z0D768</accession>
<evidence type="ECO:0000256" key="2">
    <source>
        <dbReference type="SAM" id="Phobius"/>
    </source>
</evidence>
<dbReference type="AlphaFoldDB" id="A0A4Z0D768"/>
<feature type="transmembrane region" description="Helical" evidence="2">
    <location>
        <begin position="15"/>
        <end position="33"/>
    </location>
</feature>
<feature type="compositionally biased region" description="Polar residues" evidence="1">
    <location>
        <begin position="67"/>
        <end position="88"/>
    </location>
</feature>
<keyword evidence="2" id="KW-0812">Transmembrane</keyword>
<sequence>MKSVDKLKDILYDSIDYIIMIGIVVVVILVIGWRLDILFTGSDVAEVPTNEVSEPITNEVEPKPDDTSGNQSNESPETPSNENAGSTEVQVIIPDGSLPNEIGKILQESGVIEDSNAFVNKAVELGLDTKLRSGSYSLNTNQTIEEIVLIISKQASNY</sequence>
<comment type="caution">
    <text evidence="3">The sequence shown here is derived from an EMBL/GenBank/DDBJ whole genome shotgun (WGS) entry which is preliminary data.</text>
</comment>
<dbReference type="Gene3D" id="3.30.1490.480">
    <property type="entry name" value="Endolytic murein transglycosylase"/>
    <property type="match status" value="1"/>
</dbReference>
<dbReference type="OrthoDB" id="1696794at2"/>
<keyword evidence="2" id="KW-1133">Transmembrane helix</keyword>
<organism evidence="3 4">
    <name type="scientific">Soehngenia longivitae</name>
    <dbReference type="NCBI Taxonomy" id="2562294"/>
    <lineage>
        <taxon>Bacteria</taxon>
        <taxon>Bacillati</taxon>
        <taxon>Bacillota</taxon>
        <taxon>Tissierellia</taxon>
        <taxon>Tissierellales</taxon>
        <taxon>Tissierellaceae</taxon>
        <taxon>Soehngenia</taxon>
    </lineage>
</organism>
<dbReference type="RefSeq" id="WP_135270733.1">
    <property type="nucleotide sequence ID" value="NZ_SRIB01000004.1"/>
</dbReference>
<feature type="region of interest" description="Disordered" evidence="1">
    <location>
        <begin position="50"/>
        <end position="88"/>
    </location>
</feature>
<keyword evidence="4" id="KW-1185">Reference proteome</keyword>
<keyword evidence="2" id="KW-0472">Membrane</keyword>
<dbReference type="Proteomes" id="UP000298381">
    <property type="component" value="Unassembled WGS sequence"/>
</dbReference>
<dbReference type="EMBL" id="SRIB01000004">
    <property type="protein sequence ID" value="TFZ40707.1"/>
    <property type="molecule type" value="Genomic_DNA"/>
</dbReference>
<name>A0A4Z0D768_9FIRM</name>
<evidence type="ECO:0000256" key="1">
    <source>
        <dbReference type="SAM" id="MobiDB-lite"/>
    </source>
</evidence>
<protein>
    <recommendedName>
        <fullName evidence="5">Endolytic transglycosylase MltG</fullName>
    </recommendedName>
</protein>
<gene>
    <name evidence="3" type="ORF">E4100_03890</name>
</gene>
<proteinExistence type="predicted"/>
<evidence type="ECO:0008006" key="5">
    <source>
        <dbReference type="Google" id="ProtNLM"/>
    </source>
</evidence>
<evidence type="ECO:0000313" key="3">
    <source>
        <dbReference type="EMBL" id="TFZ40707.1"/>
    </source>
</evidence>
<reference evidence="3 4" key="1">
    <citation type="submission" date="2019-03" db="EMBL/GenBank/DDBJ databases">
        <title>Draft genome sequence data and analysis of a Fermenting Bacterium, Soehngenia longevitae strain 1933PT, isolated from petroleum reservoir in Azerbaijan.</title>
        <authorList>
            <person name="Grouzdev D.S."/>
            <person name="Bidzhieva S.K."/>
            <person name="Sokolova D.S."/>
            <person name="Tourova T.P."/>
            <person name="Poltaraus A.B."/>
            <person name="Nazina T.N."/>
        </authorList>
    </citation>
    <scope>NUCLEOTIDE SEQUENCE [LARGE SCALE GENOMIC DNA]</scope>
    <source>
        <strain evidence="3 4">1933P</strain>
    </source>
</reference>